<dbReference type="CDD" id="cd02969">
    <property type="entry name" value="PRX_like1"/>
    <property type="match status" value="1"/>
</dbReference>
<comment type="caution">
    <text evidence="2">The sequence shown here is derived from an EMBL/GenBank/DDBJ whole genome shotgun (WGS) entry which is preliminary data.</text>
</comment>
<dbReference type="Gene3D" id="3.40.30.10">
    <property type="entry name" value="Glutaredoxin"/>
    <property type="match status" value="2"/>
</dbReference>
<dbReference type="EMBL" id="JASCXX010000025">
    <property type="protein sequence ID" value="MDI6450880.1"/>
    <property type="molecule type" value="Genomic_DNA"/>
</dbReference>
<name>A0AAW6U1W8_9BACT</name>
<protein>
    <submittedName>
        <fullName evidence="2">Redoxin domain-containing protein</fullName>
    </submittedName>
</protein>
<evidence type="ECO:0000259" key="1">
    <source>
        <dbReference type="PROSITE" id="PS51352"/>
    </source>
</evidence>
<dbReference type="PANTHER" id="PTHR43640">
    <property type="entry name" value="OS07G0260300 PROTEIN"/>
    <property type="match status" value="1"/>
</dbReference>
<dbReference type="GO" id="GO:0016491">
    <property type="term" value="F:oxidoreductase activity"/>
    <property type="evidence" value="ECO:0007669"/>
    <property type="project" value="InterPro"/>
</dbReference>
<dbReference type="Pfam" id="PF00578">
    <property type="entry name" value="AhpC-TSA"/>
    <property type="match status" value="1"/>
</dbReference>
<sequence length="376" mass="42032">MYRSAYRSVVLAAIVAFLFVSAGSAQEKIETLAIGAKAPDFALPGVDGKVHRLSDYGGAKILVIVFTTNHCPTAQAYEDRLIRLTADYKDKGVAVVAISPNDAKAVRLDELGYSDLNDSLEEMKIRAKHKKFNFPYLYDGETQKVSKAYGPVATPHVFVFDGDRRLRYAGRIDENERNPKEAKSHDTRNAIEALLAGEPVPVETTRTFGCSVKWSDKRDSVEKAFAAWAKEPVSLEPIDLDGIKDLIKNDTNKLRLINVWSTACGPCVIEFPEFVTINRMYRGRPFEMIALSVDPASRADEVLSFLKDKQASFRNHRYAGDDVYAFIEAVDKDWLGAIPYTLLVKPGGQVLYRHMGLIDPLEVKQAIVEYLGRTYK</sequence>
<dbReference type="AlphaFoldDB" id="A0AAW6U1W8"/>
<evidence type="ECO:0000313" key="3">
    <source>
        <dbReference type="Proteomes" id="UP001431776"/>
    </source>
</evidence>
<dbReference type="SUPFAM" id="SSF52833">
    <property type="entry name" value="Thioredoxin-like"/>
    <property type="match status" value="2"/>
</dbReference>
<dbReference type="InterPro" id="IPR013766">
    <property type="entry name" value="Thioredoxin_domain"/>
</dbReference>
<keyword evidence="3" id="KW-1185">Reference proteome</keyword>
<dbReference type="InterPro" id="IPR047262">
    <property type="entry name" value="PRX-like1"/>
</dbReference>
<dbReference type="Proteomes" id="UP001431776">
    <property type="component" value="Unassembled WGS sequence"/>
</dbReference>
<accession>A0AAW6U1W8</accession>
<gene>
    <name evidence="2" type="ORF">QJ522_17605</name>
</gene>
<organism evidence="2 3">
    <name type="scientific">Anaerobaca lacustris</name>
    <dbReference type="NCBI Taxonomy" id="3044600"/>
    <lineage>
        <taxon>Bacteria</taxon>
        <taxon>Pseudomonadati</taxon>
        <taxon>Planctomycetota</taxon>
        <taxon>Phycisphaerae</taxon>
        <taxon>Sedimentisphaerales</taxon>
        <taxon>Anaerobacaceae</taxon>
        <taxon>Anaerobaca</taxon>
    </lineage>
</organism>
<feature type="domain" description="Thioredoxin" evidence="1">
    <location>
        <begin position="32"/>
        <end position="196"/>
    </location>
</feature>
<dbReference type="InterPro" id="IPR036249">
    <property type="entry name" value="Thioredoxin-like_sf"/>
</dbReference>
<dbReference type="GO" id="GO:0016209">
    <property type="term" value="F:antioxidant activity"/>
    <property type="evidence" value="ECO:0007669"/>
    <property type="project" value="InterPro"/>
</dbReference>
<dbReference type="RefSeq" id="WP_349246289.1">
    <property type="nucleotide sequence ID" value="NZ_JASCXX010000025.1"/>
</dbReference>
<proteinExistence type="predicted"/>
<evidence type="ECO:0000313" key="2">
    <source>
        <dbReference type="EMBL" id="MDI6450880.1"/>
    </source>
</evidence>
<dbReference type="InterPro" id="IPR000866">
    <property type="entry name" value="AhpC/TSA"/>
</dbReference>
<dbReference type="CDD" id="cd02966">
    <property type="entry name" value="TlpA_like_family"/>
    <property type="match status" value="1"/>
</dbReference>
<dbReference type="PANTHER" id="PTHR43640:SF1">
    <property type="entry name" value="THIOREDOXIN-DEPENDENT PEROXIREDOXIN"/>
    <property type="match status" value="1"/>
</dbReference>
<reference evidence="2" key="1">
    <citation type="submission" date="2023-05" db="EMBL/GenBank/DDBJ databases">
        <title>Anaerotaeda fermentans gen. nov., sp. nov., a novel anaerobic planctomycete of the new family within the order Sedimentisphaerales isolated from Taman Peninsula, Russia.</title>
        <authorList>
            <person name="Khomyakova M.A."/>
            <person name="Merkel A.Y."/>
            <person name="Slobodkin A.I."/>
        </authorList>
    </citation>
    <scope>NUCLEOTIDE SEQUENCE</scope>
    <source>
        <strain evidence="2">M17dextr</strain>
    </source>
</reference>
<feature type="domain" description="Thioredoxin" evidence="1">
    <location>
        <begin position="224"/>
        <end position="372"/>
    </location>
</feature>
<dbReference type="PROSITE" id="PS51352">
    <property type="entry name" value="THIOREDOXIN_2"/>
    <property type="match status" value="2"/>
</dbReference>